<feature type="binding site" evidence="6">
    <location>
        <position position="152"/>
    </location>
    <ligand>
        <name>S-adenosyl-L-methionine</name>
        <dbReference type="ChEBI" id="CHEBI:59789"/>
    </ligand>
</feature>
<keyword evidence="2 6" id="KW-0489">Methyltransferase</keyword>
<sequence>MPRGAEKSPADSPDTTQSEDHMAVELALYQPDIANNTGTLIRLGACLGTTIHIIHPTGFPFSAKSLARAGLDYVDHATVHEHTGFAAFEQWRQAESRRLVLLSTKATLSAYQAQYEANDILMVGRESAGVPDTVADIADLRVRIPMRDGLRSINVALAATLILGEAKRQTDGFTGLQ</sequence>
<keyword evidence="3 6" id="KW-0808">Transferase</keyword>
<comment type="function">
    <text evidence="6">Methylates the ribose at the nucleotide 34 wobble position in the two leucyl isoacceptors tRNA(Leu)(CmAA) and tRNA(Leu)(cmnm5UmAA). Catalyzes the methyl transfer from S-adenosyl-L-methionine to the 2'-OH of the wobble nucleotide.</text>
</comment>
<feature type="binding site" evidence="6">
    <location>
        <position position="124"/>
    </location>
    <ligand>
        <name>S-adenosyl-L-methionine</name>
        <dbReference type="ChEBI" id="CHEBI:59789"/>
    </ligand>
</feature>
<dbReference type="PIRSF" id="PIRSF029256">
    <property type="entry name" value="SpoU_TrmH_prd"/>
    <property type="match status" value="1"/>
</dbReference>
<dbReference type="HAMAP" id="MF_01885">
    <property type="entry name" value="tRNA_methyltr_TrmL"/>
    <property type="match status" value="1"/>
</dbReference>
<keyword evidence="1 6" id="KW-0963">Cytoplasm</keyword>
<comment type="catalytic activity">
    <reaction evidence="6">
        <text>cytidine(34) in tRNA + S-adenosyl-L-methionine = 2'-O-methylcytidine(34) in tRNA + S-adenosyl-L-homocysteine + H(+)</text>
        <dbReference type="Rhea" id="RHEA:43084"/>
        <dbReference type="Rhea" id="RHEA-COMP:10331"/>
        <dbReference type="Rhea" id="RHEA-COMP:10332"/>
        <dbReference type="ChEBI" id="CHEBI:15378"/>
        <dbReference type="ChEBI" id="CHEBI:57856"/>
        <dbReference type="ChEBI" id="CHEBI:59789"/>
        <dbReference type="ChEBI" id="CHEBI:74495"/>
        <dbReference type="ChEBI" id="CHEBI:82748"/>
        <dbReference type="EC" id="2.1.1.207"/>
    </reaction>
</comment>
<evidence type="ECO:0000256" key="2">
    <source>
        <dbReference type="ARBA" id="ARBA00022603"/>
    </source>
</evidence>
<proteinExistence type="inferred from homology"/>
<protein>
    <recommendedName>
        <fullName evidence="6">tRNA (cytidine(34)-2'-O)-methyltransferase</fullName>
        <ecNumber evidence="6">2.1.1.207</ecNumber>
    </recommendedName>
    <alternativeName>
        <fullName evidence="6">tRNA (cytidine/uridine-2'-O-)-methyltransferase TrmL</fullName>
    </alternativeName>
</protein>
<dbReference type="InterPro" id="IPR029028">
    <property type="entry name" value="Alpha/beta_knot_MTases"/>
</dbReference>
<dbReference type="InterPro" id="IPR016914">
    <property type="entry name" value="TrmL"/>
</dbReference>
<dbReference type="Gene3D" id="3.40.1280.10">
    <property type="match status" value="1"/>
</dbReference>
<comment type="caution">
    <text evidence="8">The sequence shown here is derived from an EMBL/GenBank/DDBJ whole genome shotgun (WGS) entry which is preliminary data.</text>
</comment>
<keyword evidence="9" id="KW-1185">Reference proteome</keyword>
<dbReference type="SUPFAM" id="SSF75217">
    <property type="entry name" value="alpha/beta knot"/>
    <property type="match status" value="1"/>
</dbReference>
<dbReference type="Pfam" id="PF00588">
    <property type="entry name" value="SpoU_methylase"/>
    <property type="match status" value="1"/>
</dbReference>
<dbReference type="PANTHER" id="PTHR42971:SF1">
    <property type="entry name" value="TRNA (CYTIDINE(34)-2'-O)-METHYLTRANSFERASE"/>
    <property type="match status" value="1"/>
</dbReference>
<reference evidence="8" key="1">
    <citation type="journal article" date="2014" name="Int. J. Syst. Evol. Microbiol.">
        <title>Complete genome of a new Firmicutes species belonging to the dominant human colonic microbiota ('Ruminococcus bicirculans') reveals two chromosomes and a selective capacity to utilize plant glucans.</title>
        <authorList>
            <consortium name="NISC Comparative Sequencing Program"/>
            <person name="Wegmann U."/>
            <person name="Louis P."/>
            <person name="Goesmann A."/>
            <person name="Henrissat B."/>
            <person name="Duncan S.H."/>
            <person name="Flint H.J."/>
        </authorList>
    </citation>
    <scope>NUCLEOTIDE SEQUENCE</scope>
    <source>
        <strain evidence="8">NBRC 103855</strain>
    </source>
</reference>
<evidence type="ECO:0000256" key="6">
    <source>
        <dbReference type="HAMAP-Rule" id="MF_01885"/>
    </source>
</evidence>
<feature type="domain" description="tRNA/rRNA methyltransferase SpoU type" evidence="7">
    <location>
        <begin position="25"/>
        <end position="163"/>
    </location>
</feature>
<evidence type="ECO:0000256" key="1">
    <source>
        <dbReference type="ARBA" id="ARBA00022490"/>
    </source>
</evidence>
<comment type="similarity">
    <text evidence="6">Belongs to the class IV-like SAM-binding methyltransferase superfamily. RNA methyltransferase TrmH family. TrmL subfamily.</text>
</comment>
<dbReference type="InterPro" id="IPR001537">
    <property type="entry name" value="SpoU_MeTrfase"/>
</dbReference>
<comment type="catalytic activity">
    <reaction evidence="6">
        <text>5-carboxymethylaminomethyluridine(34) in tRNA(Leu) + S-adenosyl-L-methionine = 5-carboxymethylaminomethyl-2'-O-methyluridine(34) in tRNA(Leu) + S-adenosyl-L-homocysteine + H(+)</text>
        <dbReference type="Rhea" id="RHEA:43088"/>
        <dbReference type="Rhea" id="RHEA-COMP:10333"/>
        <dbReference type="Rhea" id="RHEA-COMP:10334"/>
        <dbReference type="ChEBI" id="CHEBI:15378"/>
        <dbReference type="ChEBI" id="CHEBI:57856"/>
        <dbReference type="ChEBI" id="CHEBI:59789"/>
        <dbReference type="ChEBI" id="CHEBI:74508"/>
        <dbReference type="ChEBI" id="CHEBI:74511"/>
        <dbReference type="EC" id="2.1.1.207"/>
    </reaction>
</comment>
<evidence type="ECO:0000259" key="7">
    <source>
        <dbReference type="Pfam" id="PF00588"/>
    </source>
</evidence>
<evidence type="ECO:0000256" key="5">
    <source>
        <dbReference type="ARBA" id="ARBA00022694"/>
    </source>
</evidence>
<keyword evidence="4 6" id="KW-0949">S-adenosyl-L-methionine</keyword>
<feature type="binding site" evidence="6">
    <location>
        <position position="144"/>
    </location>
    <ligand>
        <name>S-adenosyl-L-methionine</name>
        <dbReference type="ChEBI" id="CHEBI:59789"/>
    </ligand>
</feature>
<reference evidence="8" key="2">
    <citation type="submission" date="2023-01" db="EMBL/GenBank/DDBJ databases">
        <title>Draft genome sequence of Devosia yakushimensis strain NBRC 103855.</title>
        <authorList>
            <person name="Sun Q."/>
            <person name="Mori K."/>
        </authorList>
    </citation>
    <scope>NUCLEOTIDE SEQUENCE</scope>
    <source>
        <strain evidence="8">NBRC 103855</strain>
    </source>
</reference>
<accession>A0ABQ5U9D6</accession>
<dbReference type="EMBL" id="BSNG01000001">
    <property type="protein sequence ID" value="GLQ08504.1"/>
    <property type="molecule type" value="Genomic_DNA"/>
</dbReference>
<organism evidence="8 9">
    <name type="scientific">Devosia yakushimensis</name>
    <dbReference type="NCBI Taxonomy" id="470028"/>
    <lineage>
        <taxon>Bacteria</taxon>
        <taxon>Pseudomonadati</taxon>
        <taxon>Pseudomonadota</taxon>
        <taxon>Alphaproteobacteria</taxon>
        <taxon>Hyphomicrobiales</taxon>
        <taxon>Devosiaceae</taxon>
        <taxon>Devosia</taxon>
    </lineage>
</organism>
<evidence type="ECO:0000256" key="4">
    <source>
        <dbReference type="ARBA" id="ARBA00022691"/>
    </source>
</evidence>
<comment type="subunit">
    <text evidence="6">Homodimer.</text>
</comment>
<dbReference type="InterPro" id="IPR029026">
    <property type="entry name" value="tRNA_m1G_MTases_N"/>
</dbReference>
<comment type="subcellular location">
    <subcellularLocation>
        <location evidence="6">Cytoplasm</location>
    </subcellularLocation>
</comment>
<name>A0ABQ5U9D6_9HYPH</name>
<evidence type="ECO:0000313" key="9">
    <source>
        <dbReference type="Proteomes" id="UP001161406"/>
    </source>
</evidence>
<gene>
    <name evidence="6 8" type="primary">trmL</name>
    <name evidence="8" type="ORF">GCM10007913_04360</name>
</gene>
<dbReference type="PANTHER" id="PTHR42971">
    <property type="entry name" value="TRNA (CYTIDINE(34)-2'-O)-METHYLTRANSFERASE"/>
    <property type="match status" value="1"/>
</dbReference>
<dbReference type="Proteomes" id="UP001161406">
    <property type="component" value="Unassembled WGS sequence"/>
</dbReference>
<feature type="binding site" evidence="6">
    <location>
        <position position="102"/>
    </location>
    <ligand>
        <name>S-adenosyl-L-methionine</name>
        <dbReference type="ChEBI" id="CHEBI:59789"/>
    </ligand>
</feature>
<keyword evidence="5 6" id="KW-0819">tRNA processing</keyword>
<evidence type="ECO:0000313" key="8">
    <source>
        <dbReference type="EMBL" id="GLQ08504.1"/>
    </source>
</evidence>
<dbReference type="CDD" id="cd18094">
    <property type="entry name" value="SpoU-like_TrmL"/>
    <property type="match status" value="1"/>
</dbReference>
<evidence type="ECO:0000256" key="3">
    <source>
        <dbReference type="ARBA" id="ARBA00022679"/>
    </source>
</evidence>
<dbReference type="EC" id="2.1.1.207" evidence="6"/>